<dbReference type="AlphaFoldDB" id="A0A6G1JYT6"/>
<dbReference type="Proteomes" id="UP000799428">
    <property type="component" value="Unassembled WGS sequence"/>
</dbReference>
<protein>
    <submittedName>
        <fullName evidence="1">Uncharacterized protein</fullName>
    </submittedName>
</protein>
<evidence type="ECO:0000313" key="2">
    <source>
        <dbReference type="Proteomes" id="UP000799428"/>
    </source>
</evidence>
<evidence type="ECO:0000313" key="1">
    <source>
        <dbReference type="EMBL" id="KAF2705327.1"/>
    </source>
</evidence>
<proteinExistence type="predicted"/>
<keyword evidence="2" id="KW-1185">Reference proteome</keyword>
<organism evidence="1 2">
    <name type="scientific">Pleomassaria siparia CBS 279.74</name>
    <dbReference type="NCBI Taxonomy" id="1314801"/>
    <lineage>
        <taxon>Eukaryota</taxon>
        <taxon>Fungi</taxon>
        <taxon>Dikarya</taxon>
        <taxon>Ascomycota</taxon>
        <taxon>Pezizomycotina</taxon>
        <taxon>Dothideomycetes</taxon>
        <taxon>Pleosporomycetidae</taxon>
        <taxon>Pleosporales</taxon>
        <taxon>Pleomassariaceae</taxon>
        <taxon>Pleomassaria</taxon>
    </lineage>
</organism>
<accession>A0A6G1JYT6</accession>
<name>A0A6G1JYT6_9PLEO</name>
<gene>
    <name evidence="1" type="ORF">K504DRAFT_99667</name>
</gene>
<dbReference type="EMBL" id="MU005779">
    <property type="protein sequence ID" value="KAF2705327.1"/>
    <property type="molecule type" value="Genomic_DNA"/>
</dbReference>
<reference evidence="1" key="1">
    <citation type="journal article" date="2020" name="Stud. Mycol.">
        <title>101 Dothideomycetes genomes: a test case for predicting lifestyles and emergence of pathogens.</title>
        <authorList>
            <person name="Haridas S."/>
            <person name="Albert R."/>
            <person name="Binder M."/>
            <person name="Bloem J."/>
            <person name="Labutti K."/>
            <person name="Salamov A."/>
            <person name="Andreopoulos B."/>
            <person name="Baker S."/>
            <person name="Barry K."/>
            <person name="Bills G."/>
            <person name="Bluhm B."/>
            <person name="Cannon C."/>
            <person name="Castanera R."/>
            <person name="Culley D."/>
            <person name="Daum C."/>
            <person name="Ezra D."/>
            <person name="Gonzalez J."/>
            <person name="Henrissat B."/>
            <person name="Kuo A."/>
            <person name="Liang C."/>
            <person name="Lipzen A."/>
            <person name="Lutzoni F."/>
            <person name="Magnuson J."/>
            <person name="Mondo S."/>
            <person name="Nolan M."/>
            <person name="Ohm R."/>
            <person name="Pangilinan J."/>
            <person name="Park H.-J."/>
            <person name="Ramirez L."/>
            <person name="Alfaro M."/>
            <person name="Sun H."/>
            <person name="Tritt A."/>
            <person name="Yoshinaga Y."/>
            <person name="Zwiers L.-H."/>
            <person name="Turgeon B."/>
            <person name="Goodwin S."/>
            <person name="Spatafora J."/>
            <person name="Crous P."/>
            <person name="Grigoriev I."/>
        </authorList>
    </citation>
    <scope>NUCLEOTIDE SEQUENCE</scope>
    <source>
        <strain evidence="1">CBS 279.74</strain>
    </source>
</reference>
<sequence>MSTFYFGVRISSILSSGPLSRYRLALMSRFRAIALHLVNPSSRFLSIWHRPESSSDTSSKHGQSPCSFQRRGNALIHYPSLAAVKVPHSMRHGLYFLLTIHVQYFNELVKEHGKRTDAHPWASFIHTVRRIRVFGVVGVVHRDFSRLFVGQRRSFATSTLSYLHSTSPLKTDSIISLISTIQAILTAFTTGAKTGWVAVRVGFV</sequence>